<reference evidence="1 2" key="1">
    <citation type="journal article" date="2009" name="PLoS ONE">
        <title>The complete genome of Teredinibacter turnerae T7901: an intracellular endosymbiont of marine wood-boring bivalves (shipworms).</title>
        <authorList>
            <person name="Yang J.C."/>
            <person name="Madupu R."/>
            <person name="Durkin A.S."/>
            <person name="Ekborg N.A."/>
            <person name="Pedamallu C.S."/>
            <person name="Hostetler J.B."/>
            <person name="Radune D."/>
            <person name="Toms B.S."/>
            <person name="Henrissat B."/>
            <person name="Coutinho P.M."/>
            <person name="Schwarz S."/>
            <person name="Field L."/>
            <person name="Trindade-Silva A.E."/>
            <person name="Soares C.A.G."/>
            <person name="Elshahawi S."/>
            <person name="Hanora A."/>
            <person name="Schmidt E.W."/>
            <person name="Haygood M.G."/>
            <person name="Posfai J."/>
            <person name="Benner J."/>
            <person name="Madinger C."/>
            <person name="Nove J."/>
            <person name="Anton B."/>
            <person name="Chaudhary K."/>
            <person name="Foster J."/>
            <person name="Holman A."/>
            <person name="Kumar S."/>
            <person name="Lessard P.A."/>
            <person name="Luyten Y.A."/>
            <person name="Slatko B."/>
            <person name="Wood N."/>
            <person name="Wu B."/>
            <person name="Teplitski M."/>
            <person name="Mougous J.D."/>
            <person name="Ward N."/>
            <person name="Eisen J.A."/>
            <person name="Badger J.H."/>
            <person name="Distel D.L."/>
        </authorList>
    </citation>
    <scope>NUCLEOTIDE SEQUENCE [LARGE SCALE GENOMIC DNA]</scope>
    <source>
        <strain evidence="2">ATCC 39867 / T7901</strain>
    </source>
</reference>
<dbReference type="RefSeq" id="WP_015818507.1">
    <property type="nucleotide sequence ID" value="NC_012997.1"/>
</dbReference>
<protein>
    <recommendedName>
        <fullName evidence="3">Nitrate/nitrite sensing protein domain-containing protein</fullName>
    </recommendedName>
</protein>
<dbReference type="OrthoDB" id="9180266at2"/>
<dbReference type="eggNOG" id="COG0840">
    <property type="taxonomic scope" value="Bacteria"/>
</dbReference>
<sequence length="278" mass="31936">MQIWLSIFIPLLVLLLLVSGYAHHRKLRFARQTEGLAVVFRLRQLMALFQDHRGLSYRVGKGEAGLERALQEQEVKIAHYVEQLQPLLKSDHRQGAHFRELTNHWQRLQAANLELELRSNFDQHSRLVASTLTLMEDIFHICRLTTQTDAARERSWYKVMRVAEWIGQVRALGAGAIVGGTLWGSDKGRLLTLHKQLHRSVEEMVALGVETRVMIELLDRLEQVVIPERFDGESAEAFFALATHAMAPMRYVFDRYMEELASSLGKLDFQQVAPRGRA</sequence>
<dbReference type="AlphaFoldDB" id="C5BT17"/>
<proteinExistence type="predicted"/>
<organism evidence="1 2">
    <name type="scientific">Teredinibacter turnerae (strain ATCC 39867 / T7901)</name>
    <dbReference type="NCBI Taxonomy" id="377629"/>
    <lineage>
        <taxon>Bacteria</taxon>
        <taxon>Pseudomonadati</taxon>
        <taxon>Pseudomonadota</taxon>
        <taxon>Gammaproteobacteria</taxon>
        <taxon>Cellvibrionales</taxon>
        <taxon>Cellvibrionaceae</taxon>
        <taxon>Teredinibacter</taxon>
    </lineage>
</organism>
<evidence type="ECO:0008006" key="3">
    <source>
        <dbReference type="Google" id="ProtNLM"/>
    </source>
</evidence>
<evidence type="ECO:0000313" key="2">
    <source>
        <dbReference type="Proteomes" id="UP000009080"/>
    </source>
</evidence>
<keyword evidence="2" id="KW-1185">Reference proteome</keyword>
<dbReference type="EMBL" id="CP001614">
    <property type="protein sequence ID" value="ACR12395.1"/>
    <property type="molecule type" value="Genomic_DNA"/>
</dbReference>
<evidence type="ECO:0000313" key="1">
    <source>
        <dbReference type="EMBL" id="ACR12395.1"/>
    </source>
</evidence>
<name>C5BT17_TERTT</name>
<dbReference type="Proteomes" id="UP000009080">
    <property type="component" value="Chromosome"/>
</dbReference>
<accession>C5BT17</accession>
<dbReference type="STRING" id="377629.TERTU_3868"/>
<dbReference type="HOGENOM" id="CLU_1000889_0_0_6"/>
<gene>
    <name evidence="1" type="ordered locus">TERTU_3868</name>
</gene>
<dbReference type="KEGG" id="ttu:TERTU_3868"/>